<dbReference type="Pfam" id="PF14303">
    <property type="entry name" value="NAM-associated"/>
    <property type="match status" value="1"/>
</dbReference>
<feature type="compositionally biased region" description="Polar residues" evidence="1">
    <location>
        <begin position="317"/>
        <end position="327"/>
    </location>
</feature>
<dbReference type="PANTHER" id="PTHR45023">
    <property type="match status" value="1"/>
</dbReference>
<feature type="region of interest" description="Disordered" evidence="1">
    <location>
        <begin position="305"/>
        <end position="347"/>
    </location>
</feature>
<protein>
    <recommendedName>
        <fullName evidence="2">No apical meristem-associated C-terminal domain-containing protein</fullName>
    </recommendedName>
</protein>
<keyword evidence="4" id="KW-1185">Reference proteome</keyword>
<dbReference type="Proteomes" id="UP001443914">
    <property type="component" value="Unassembled WGS sequence"/>
</dbReference>
<dbReference type="EMBL" id="JBDFQZ010000009">
    <property type="protein sequence ID" value="KAK9690389.1"/>
    <property type="molecule type" value="Genomic_DNA"/>
</dbReference>
<feature type="region of interest" description="Disordered" evidence="1">
    <location>
        <begin position="48"/>
        <end position="83"/>
    </location>
</feature>
<sequence length="437" mass="49875">MDFNSDNNTKNNNYNNNYGNNARRFNNYDNVLNDEQFHELLEYKRAYEQSQNTRNSTRPSKVSDNYYTPSQMSPNYGSPIQSSRNMVRPPSFYEQYDNPSRQYMSQENANYPQMCTQLPFNNPVLQTPSQNKLNDEEDDVEDTEDVGDGVLGRQSSKSSSMGKTCFSIVEDEALISAFLRVSTDCIVGTNQKIDAMWVKAKKWYDQARGANPRGIRDRNSGMLGSRFRRISAPIMKWVACYEEAARRRTSDMSEDDIIKEAMLIHSPYGTFKFMHAWILLRTHNKWKELLSLYGGVPMKGVEQRTSHCQVENDDTATEGTNPNSNGSGKRLRAEDDVGEGASSGRPIGIKAAKRNKDKGKVNSMVGELTFFGEQIKNFQKRKVVDAEIEFKKLNVAEKKLEIQEKKAKWNILQILLSKPVLAPNEEVLKDKLISELT</sequence>
<proteinExistence type="predicted"/>
<evidence type="ECO:0000313" key="3">
    <source>
        <dbReference type="EMBL" id="KAK9690389.1"/>
    </source>
</evidence>
<gene>
    <name evidence="3" type="ORF">RND81_09G124300</name>
</gene>
<feature type="compositionally biased region" description="Acidic residues" evidence="1">
    <location>
        <begin position="135"/>
        <end position="147"/>
    </location>
</feature>
<name>A0AAW1IL57_SAPOF</name>
<evidence type="ECO:0000313" key="4">
    <source>
        <dbReference type="Proteomes" id="UP001443914"/>
    </source>
</evidence>
<feature type="domain" description="No apical meristem-associated C-terminal" evidence="2">
    <location>
        <begin position="270"/>
        <end position="412"/>
    </location>
</feature>
<evidence type="ECO:0000256" key="1">
    <source>
        <dbReference type="SAM" id="MobiDB-lite"/>
    </source>
</evidence>
<evidence type="ECO:0000259" key="2">
    <source>
        <dbReference type="Pfam" id="PF14303"/>
    </source>
</evidence>
<accession>A0AAW1IL57</accession>
<feature type="region of interest" description="Disordered" evidence="1">
    <location>
        <begin position="1"/>
        <end position="22"/>
    </location>
</feature>
<dbReference type="InterPro" id="IPR029466">
    <property type="entry name" value="NAM-associated_C"/>
</dbReference>
<dbReference type="PANTHER" id="PTHR45023:SF4">
    <property type="entry name" value="GLYCINE-RICH PROTEIN-RELATED"/>
    <property type="match status" value="1"/>
</dbReference>
<dbReference type="AlphaFoldDB" id="A0AAW1IL57"/>
<reference evidence="3" key="1">
    <citation type="submission" date="2024-03" db="EMBL/GenBank/DDBJ databases">
        <title>WGS assembly of Saponaria officinalis var. Norfolk2.</title>
        <authorList>
            <person name="Jenkins J."/>
            <person name="Shu S."/>
            <person name="Grimwood J."/>
            <person name="Barry K."/>
            <person name="Goodstein D."/>
            <person name="Schmutz J."/>
            <person name="Leebens-Mack J."/>
            <person name="Osbourn A."/>
        </authorList>
    </citation>
    <scope>NUCLEOTIDE SEQUENCE [LARGE SCALE GENOMIC DNA]</scope>
    <source>
        <strain evidence="3">JIC</strain>
    </source>
</reference>
<feature type="region of interest" description="Disordered" evidence="1">
    <location>
        <begin position="126"/>
        <end position="155"/>
    </location>
</feature>
<comment type="caution">
    <text evidence="3">The sequence shown here is derived from an EMBL/GenBank/DDBJ whole genome shotgun (WGS) entry which is preliminary data.</text>
</comment>
<organism evidence="3 4">
    <name type="scientific">Saponaria officinalis</name>
    <name type="common">Common soapwort</name>
    <name type="synonym">Lychnis saponaria</name>
    <dbReference type="NCBI Taxonomy" id="3572"/>
    <lineage>
        <taxon>Eukaryota</taxon>
        <taxon>Viridiplantae</taxon>
        <taxon>Streptophyta</taxon>
        <taxon>Embryophyta</taxon>
        <taxon>Tracheophyta</taxon>
        <taxon>Spermatophyta</taxon>
        <taxon>Magnoliopsida</taxon>
        <taxon>eudicotyledons</taxon>
        <taxon>Gunneridae</taxon>
        <taxon>Pentapetalae</taxon>
        <taxon>Caryophyllales</taxon>
        <taxon>Caryophyllaceae</taxon>
        <taxon>Caryophylleae</taxon>
        <taxon>Saponaria</taxon>
    </lineage>
</organism>